<evidence type="ECO:0000256" key="4">
    <source>
        <dbReference type="ARBA" id="ARBA00022989"/>
    </source>
</evidence>
<comment type="subcellular location">
    <subcellularLocation>
        <location evidence="1">Membrane</location>
    </subcellularLocation>
</comment>
<proteinExistence type="inferred from homology"/>
<reference evidence="7 8" key="1">
    <citation type="submission" date="2015-04" db="EMBL/GenBank/DDBJ databases">
        <title>Draft Genome Sequence of the Novel Agar-Digesting Marine Bacterium Q1.</title>
        <authorList>
            <person name="Li Y."/>
            <person name="Li D."/>
            <person name="Chen G."/>
            <person name="Du Z."/>
        </authorList>
    </citation>
    <scope>NUCLEOTIDE SEQUENCE [LARGE SCALE GENOMIC DNA]</scope>
    <source>
        <strain evidence="7 8">Q1</strain>
    </source>
</reference>
<dbReference type="GO" id="GO:0016020">
    <property type="term" value="C:membrane"/>
    <property type="evidence" value="ECO:0007669"/>
    <property type="project" value="UniProtKB-SubCell"/>
</dbReference>
<dbReference type="STRING" id="1513271.XM47_07490"/>
<evidence type="ECO:0000256" key="3">
    <source>
        <dbReference type="ARBA" id="ARBA00022692"/>
    </source>
</evidence>
<dbReference type="Proteomes" id="UP000037600">
    <property type="component" value="Unassembled WGS sequence"/>
</dbReference>
<name>A0A0J8JMJ3_9ALTE</name>
<dbReference type="OrthoDB" id="9810121at2"/>
<evidence type="ECO:0000256" key="2">
    <source>
        <dbReference type="ARBA" id="ARBA00009530"/>
    </source>
</evidence>
<dbReference type="InterPro" id="IPR000612">
    <property type="entry name" value="PMP3"/>
</dbReference>
<dbReference type="PATRIC" id="fig|1513271.3.peg.1534"/>
<evidence type="ECO:0000256" key="1">
    <source>
        <dbReference type="ARBA" id="ARBA00004370"/>
    </source>
</evidence>
<comment type="similarity">
    <text evidence="2">Belongs to the UPF0057 (PMP3) family.</text>
</comment>
<accession>A0A0J8JMJ3</accession>
<evidence type="ECO:0000313" key="8">
    <source>
        <dbReference type="Proteomes" id="UP000037600"/>
    </source>
</evidence>
<dbReference type="Pfam" id="PF01679">
    <property type="entry name" value="Pmp3"/>
    <property type="match status" value="1"/>
</dbReference>
<keyword evidence="4 6" id="KW-1133">Transmembrane helix</keyword>
<organism evidence="7 8">
    <name type="scientific">Catenovulum maritimum</name>
    <dbReference type="NCBI Taxonomy" id="1513271"/>
    <lineage>
        <taxon>Bacteria</taxon>
        <taxon>Pseudomonadati</taxon>
        <taxon>Pseudomonadota</taxon>
        <taxon>Gammaproteobacteria</taxon>
        <taxon>Alteromonadales</taxon>
        <taxon>Alteromonadaceae</taxon>
        <taxon>Catenovulum</taxon>
    </lineage>
</organism>
<dbReference type="EMBL" id="LAZL01000009">
    <property type="protein sequence ID" value="KMT65831.1"/>
    <property type="molecule type" value="Genomic_DNA"/>
</dbReference>
<evidence type="ECO:0000256" key="6">
    <source>
        <dbReference type="SAM" id="Phobius"/>
    </source>
</evidence>
<protein>
    <recommendedName>
        <fullName evidence="9">Hemolysin BL lytic component L2</fullName>
    </recommendedName>
</protein>
<evidence type="ECO:0008006" key="9">
    <source>
        <dbReference type="Google" id="ProtNLM"/>
    </source>
</evidence>
<evidence type="ECO:0000313" key="7">
    <source>
        <dbReference type="EMBL" id="KMT65831.1"/>
    </source>
</evidence>
<keyword evidence="8" id="KW-1185">Reference proteome</keyword>
<comment type="caution">
    <text evidence="7">The sequence shown here is derived from an EMBL/GenBank/DDBJ whole genome shotgun (WGS) entry which is preliminary data.</text>
</comment>
<evidence type="ECO:0000256" key="5">
    <source>
        <dbReference type="ARBA" id="ARBA00023136"/>
    </source>
</evidence>
<keyword evidence="5 6" id="KW-0472">Membrane</keyword>
<sequence length="65" mass="7144">MMYLLAILLPPIAVLIAGRPMLALLNLVLCFCLYIPGVVHAIFVVHTSKADKRNKAVIDAIKNKD</sequence>
<gene>
    <name evidence="7" type="ORF">XM47_07490</name>
</gene>
<dbReference type="RefSeq" id="WP_048691254.1">
    <property type="nucleotide sequence ID" value="NZ_KQ130486.1"/>
</dbReference>
<feature type="transmembrane region" description="Helical" evidence="6">
    <location>
        <begin position="23"/>
        <end position="45"/>
    </location>
</feature>
<keyword evidence="3 6" id="KW-0812">Transmembrane</keyword>
<dbReference type="AlphaFoldDB" id="A0A0J8JMJ3"/>